<keyword evidence="1" id="KW-0472">Membrane</keyword>
<keyword evidence="3" id="KW-1185">Reference proteome</keyword>
<reference evidence="2 3" key="1">
    <citation type="submission" date="2023-11" db="EMBL/GenBank/DDBJ databases">
        <title>Halocaridina rubra genome assembly.</title>
        <authorList>
            <person name="Smith C."/>
        </authorList>
    </citation>
    <scope>NUCLEOTIDE SEQUENCE [LARGE SCALE GENOMIC DNA]</scope>
    <source>
        <strain evidence="2">EP-1</strain>
        <tissue evidence="2">Whole</tissue>
    </source>
</reference>
<keyword evidence="1" id="KW-1133">Transmembrane helix</keyword>
<comment type="caution">
    <text evidence="2">The sequence shown here is derived from an EMBL/GenBank/DDBJ whole genome shotgun (WGS) entry which is preliminary data.</text>
</comment>
<dbReference type="AlphaFoldDB" id="A0AAN8ZYL8"/>
<evidence type="ECO:0000313" key="3">
    <source>
        <dbReference type="Proteomes" id="UP001381693"/>
    </source>
</evidence>
<evidence type="ECO:0000256" key="1">
    <source>
        <dbReference type="SAM" id="Phobius"/>
    </source>
</evidence>
<name>A0AAN8ZYL8_HALRR</name>
<dbReference type="EMBL" id="JAXCGZ010022675">
    <property type="protein sequence ID" value="KAK7027492.1"/>
    <property type="molecule type" value="Genomic_DNA"/>
</dbReference>
<gene>
    <name evidence="2" type="ORF">SK128_012077</name>
</gene>
<accession>A0AAN8ZYL8</accession>
<keyword evidence="1" id="KW-0812">Transmembrane</keyword>
<proteinExistence type="predicted"/>
<evidence type="ECO:0000313" key="2">
    <source>
        <dbReference type="EMBL" id="KAK7027492.1"/>
    </source>
</evidence>
<feature type="transmembrane region" description="Helical" evidence="1">
    <location>
        <begin position="59"/>
        <end position="81"/>
    </location>
</feature>
<protein>
    <submittedName>
        <fullName evidence="2">Uncharacterized protein</fullName>
    </submittedName>
</protein>
<organism evidence="2 3">
    <name type="scientific">Halocaridina rubra</name>
    <name type="common">Hawaiian red shrimp</name>
    <dbReference type="NCBI Taxonomy" id="373956"/>
    <lineage>
        <taxon>Eukaryota</taxon>
        <taxon>Metazoa</taxon>
        <taxon>Ecdysozoa</taxon>
        <taxon>Arthropoda</taxon>
        <taxon>Crustacea</taxon>
        <taxon>Multicrustacea</taxon>
        <taxon>Malacostraca</taxon>
        <taxon>Eumalacostraca</taxon>
        <taxon>Eucarida</taxon>
        <taxon>Decapoda</taxon>
        <taxon>Pleocyemata</taxon>
        <taxon>Caridea</taxon>
        <taxon>Atyoidea</taxon>
        <taxon>Atyidae</taxon>
        <taxon>Halocaridina</taxon>
    </lineage>
</organism>
<dbReference type="Proteomes" id="UP001381693">
    <property type="component" value="Unassembled WGS sequence"/>
</dbReference>
<sequence>MGDENEREITREEVNRALDEMKAGKALGMDGVRAEMLKEGVVTALECNNDRLYPSLGRLFSRWTISAISISYLMKILYHYLPYTVVLLYHLHFEMNRNHQYNV</sequence>